<proteinExistence type="predicted"/>
<dbReference type="Pfam" id="PF11923">
    <property type="entry name" value="NFACT-C"/>
    <property type="match status" value="1"/>
</dbReference>
<evidence type="ECO:0000256" key="4">
    <source>
        <dbReference type="SAM" id="Coils"/>
    </source>
</evidence>
<keyword evidence="7" id="KW-1185">Reference proteome</keyword>
<comment type="caution">
    <text evidence="6">The sequence shown here is derived from an EMBL/GenBank/DDBJ whole genome shotgun (WGS) entry which is preliminary data.</text>
</comment>
<evidence type="ECO:0000256" key="1">
    <source>
        <dbReference type="ARBA" id="ARBA00004123"/>
    </source>
</evidence>
<organism evidence="6 7">
    <name type="scientific">Tanacetum coccineum</name>
    <dbReference type="NCBI Taxonomy" id="301880"/>
    <lineage>
        <taxon>Eukaryota</taxon>
        <taxon>Viridiplantae</taxon>
        <taxon>Streptophyta</taxon>
        <taxon>Embryophyta</taxon>
        <taxon>Tracheophyta</taxon>
        <taxon>Spermatophyta</taxon>
        <taxon>Magnoliopsida</taxon>
        <taxon>eudicotyledons</taxon>
        <taxon>Gunneridae</taxon>
        <taxon>Pentapetalae</taxon>
        <taxon>asterids</taxon>
        <taxon>campanulids</taxon>
        <taxon>Asterales</taxon>
        <taxon>Asteraceae</taxon>
        <taxon>Asteroideae</taxon>
        <taxon>Anthemideae</taxon>
        <taxon>Anthemidinae</taxon>
        <taxon>Tanacetum</taxon>
    </lineage>
</organism>
<dbReference type="Gene3D" id="4.10.60.10">
    <property type="entry name" value="Zinc finger, CCHC-type"/>
    <property type="match status" value="1"/>
</dbReference>
<dbReference type="InterPro" id="IPR021846">
    <property type="entry name" value="NFACT-C"/>
</dbReference>
<evidence type="ECO:0000259" key="5">
    <source>
        <dbReference type="PROSITE" id="PS50158"/>
    </source>
</evidence>
<dbReference type="PANTHER" id="PTHR12628">
    <property type="entry name" value="POLYCOMB-LIKE TRANSCRIPTION FACTOR"/>
    <property type="match status" value="1"/>
</dbReference>
<evidence type="ECO:0000256" key="3">
    <source>
        <dbReference type="PROSITE-ProRule" id="PRU00047"/>
    </source>
</evidence>
<comment type="subcellular location">
    <subcellularLocation>
        <location evidence="1">Nucleus</location>
    </subcellularLocation>
</comment>
<reference evidence="6" key="1">
    <citation type="journal article" date="2022" name="Int. J. Mol. Sci.">
        <title>Draft Genome of Tanacetum Coccineum: Genomic Comparison of Closely Related Tanacetum-Family Plants.</title>
        <authorList>
            <person name="Yamashiro T."/>
            <person name="Shiraishi A."/>
            <person name="Nakayama K."/>
            <person name="Satake H."/>
        </authorList>
    </citation>
    <scope>NUCLEOTIDE SEQUENCE</scope>
</reference>
<dbReference type="SMART" id="SM00343">
    <property type="entry name" value="ZnF_C2HC"/>
    <property type="match status" value="1"/>
</dbReference>
<feature type="coiled-coil region" evidence="4">
    <location>
        <begin position="156"/>
        <end position="183"/>
    </location>
</feature>
<keyword evidence="3" id="KW-0479">Metal-binding</keyword>
<gene>
    <name evidence="6" type="ORF">Tco_1057400</name>
</gene>
<keyword evidence="2" id="KW-0539">Nucleus</keyword>
<name>A0ABQ5H586_9ASTR</name>
<dbReference type="Proteomes" id="UP001151760">
    <property type="component" value="Unassembled WGS sequence"/>
</dbReference>
<evidence type="ECO:0000313" key="7">
    <source>
        <dbReference type="Proteomes" id="UP001151760"/>
    </source>
</evidence>
<dbReference type="PANTHER" id="PTHR12628:SF13">
    <property type="entry name" value="HOMEOBOX PROTEIN HAT3.1"/>
    <property type="match status" value="1"/>
</dbReference>
<dbReference type="EMBL" id="BQNB010019226">
    <property type="protein sequence ID" value="GJT83058.1"/>
    <property type="molecule type" value="Genomic_DNA"/>
</dbReference>
<feature type="domain" description="CCHC-type" evidence="5">
    <location>
        <begin position="388"/>
        <end position="404"/>
    </location>
</feature>
<keyword evidence="4" id="KW-0175">Coiled coil</keyword>
<evidence type="ECO:0000313" key="6">
    <source>
        <dbReference type="EMBL" id="GJT83058.1"/>
    </source>
</evidence>
<evidence type="ECO:0000256" key="2">
    <source>
        <dbReference type="ARBA" id="ARBA00023242"/>
    </source>
</evidence>
<dbReference type="PROSITE" id="PS50158">
    <property type="entry name" value="ZF_CCHC"/>
    <property type="match status" value="1"/>
</dbReference>
<dbReference type="InterPro" id="IPR001878">
    <property type="entry name" value="Znf_CCHC"/>
</dbReference>
<accession>A0ABQ5H586</accession>
<keyword evidence="3" id="KW-0863">Zinc-finger</keyword>
<keyword evidence="3" id="KW-0862">Zinc</keyword>
<reference evidence="6" key="2">
    <citation type="submission" date="2022-01" db="EMBL/GenBank/DDBJ databases">
        <authorList>
            <person name="Yamashiro T."/>
            <person name="Shiraishi A."/>
            <person name="Satake H."/>
            <person name="Nakayama K."/>
        </authorList>
    </citation>
    <scope>NUCLEOTIDE SEQUENCE</scope>
</reference>
<sequence length="488" mass="55557">MIIQPGPVVDFMINNQNVKDPYGSLEKLRPEKELECAKSDFNRYKLKIRDMFKQIDTLLEEGKFPESLYDSDGLIYSKDIFCSKCAQIDVRLDNDIILCDGALLLLRLMNYSSFSTTRSEAENARPTRISESYLEKEEDHWRKRMEQRLIGQEDSVRDLHNRVGSLEETVKKLNSELSDAVSRLKKPSSPPVFQDDHFFGPKSTSFIRRNLSNSAAASASTLSSPFKKIAEDLINYYKLDHGLDRALEFRYVFVPDMSVAGQDGSLLNVAQIFKRRKKAVDEYEDNNNEEKKGTTVREKPYISKDERKKLKKGQTQGEVRYAGEVKEIVAKKKKVKVVEPKDAQSSKVEGGGKSAGRPKVIEEEPQSEVVTAGDELKSVTGRIVAPKRCYKCKKEGHLAKVCQERADEAGQERANSRYGDDDTLNDVDKIAMEKYDIKEIGEDEKEKLTYVDYLTGNPLPNDILLYAVPVYAPYIALQSYKYHVKIIP</sequence>
<protein>
    <submittedName>
        <fullName evidence="6">Nuclear export mediator factor NEMF isoform X1</fullName>
    </submittedName>
</protein>